<gene>
    <name evidence="2" type="ORF">C9J27_24110</name>
</gene>
<dbReference type="AlphaFoldDB" id="A0A2T3KAZ3"/>
<evidence type="ECO:0000313" key="2">
    <source>
        <dbReference type="EMBL" id="PSU89769.1"/>
    </source>
</evidence>
<dbReference type="GO" id="GO:0015074">
    <property type="term" value="P:DNA integration"/>
    <property type="evidence" value="ECO:0007669"/>
    <property type="project" value="InterPro"/>
</dbReference>
<dbReference type="InterPro" id="IPR013762">
    <property type="entry name" value="Integrase-like_cat_sf"/>
</dbReference>
<protein>
    <recommendedName>
        <fullName evidence="4">Tyr recombinase domain-containing protein</fullName>
    </recommendedName>
</protein>
<organism evidence="2 3">
    <name type="scientific">Photobacterium kishitanii</name>
    <dbReference type="NCBI Taxonomy" id="318456"/>
    <lineage>
        <taxon>Bacteria</taxon>
        <taxon>Pseudomonadati</taxon>
        <taxon>Pseudomonadota</taxon>
        <taxon>Gammaproteobacteria</taxon>
        <taxon>Vibrionales</taxon>
        <taxon>Vibrionaceae</taxon>
        <taxon>Photobacterium</taxon>
    </lineage>
</organism>
<proteinExistence type="predicted"/>
<dbReference type="GO" id="GO:0006310">
    <property type="term" value="P:DNA recombination"/>
    <property type="evidence" value="ECO:0007669"/>
    <property type="project" value="UniProtKB-KW"/>
</dbReference>
<dbReference type="InterPro" id="IPR011010">
    <property type="entry name" value="DNA_brk_join_enz"/>
</dbReference>
<dbReference type="SUPFAM" id="SSF56349">
    <property type="entry name" value="DNA breaking-rejoining enzymes"/>
    <property type="match status" value="1"/>
</dbReference>
<evidence type="ECO:0008006" key="4">
    <source>
        <dbReference type="Google" id="ProtNLM"/>
    </source>
</evidence>
<accession>A0A2T3KAZ3</accession>
<dbReference type="Gene3D" id="1.10.443.10">
    <property type="entry name" value="Intergrase catalytic core"/>
    <property type="match status" value="1"/>
</dbReference>
<name>A0A2T3KAZ3_9GAMM</name>
<evidence type="ECO:0000256" key="1">
    <source>
        <dbReference type="ARBA" id="ARBA00023172"/>
    </source>
</evidence>
<evidence type="ECO:0000313" key="3">
    <source>
        <dbReference type="Proteomes" id="UP000241426"/>
    </source>
</evidence>
<reference evidence="2 3" key="1">
    <citation type="submission" date="2018-01" db="EMBL/GenBank/DDBJ databases">
        <title>Whole genome sequencing of Histamine producing bacteria.</title>
        <authorList>
            <person name="Butler K."/>
        </authorList>
    </citation>
    <scope>NUCLEOTIDE SEQUENCE [LARGE SCALE GENOMIC DNA]</scope>
    <source>
        <strain evidence="2 3">FS-7.2</strain>
    </source>
</reference>
<sequence>MMAFINKMTTSNIRAKKTKETKKSYFERSKLMQIKAYNEYIGSGDITQLVTRPIVKIRQHGVVVRGLHIHDTAKWAKEKWASNLGRSTWRTYRSSLNYYAELMYEKQLILATDVTDIKRILSGQDGYIKRPTRTSASKKKNLVDNDFKILMSAVRKSTSAYSSILRTWLYVNRMVGLRPCEWKKTEIIPYRGELCISVKNAKNTNGRAHGDKRYVSISHLSEKDRIVIQKFSKYCKEKNDSGGFEKMYTNCRILLHNTNHRIWKKRKRHITLYSSRHQFSADLKKSGSSLTEIAYLMGHASTDTATSHYGKKRYGRSQITPNVHPDDTKGIKESFKRFSFGNMKVADTLDID</sequence>
<dbReference type="GO" id="GO:0003677">
    <property type="term" value="F:DNA binding"/>
    <property type="evidence" value="ECO:0007669"/>
    <property type="project" value="InterPro"/>
</dbReference>
<keyword evidence="1" id="KW-0233">DNA recombination</keyword>
<comment type="caution">
    <text evidence="2">The sequence shown here is derived from an EMBL/GenBank/DDBJ whole genome shotgun (WGS) entry which is preliminary data.</text>
</comment>
<dbReference type="Proteomes" id="UP000241426">
    <property type="component" value="Unassembled WGS sequence"/>
</dbReference>
<dbReference type="EMBL" id="PYNF01000044">
    <property type="protein sequence ID" value="PSU89769.1"/>
    <property type="molecule type" value="Genomic_DNA"/>
</dbReference>